<gene>
    <name evidence="1" type="ORF">PHISCL_06582</name>
</gene>
<accession>A0A3A2ZD53</accession>
<organism evidence="1 2">
    <name type="scientific">Aspergillus sclerotialis</name>
    <dbReference type="NCBI Taxonomy" id="2070753"/>
    <lineage>
        <taxon>Eukaryota</taxon>
        <taxon>Fungi</taxon>
        <taxon>Dikarya</taxon>
        <taxon>Ascomycota</taxon>
        <taxon>Pezizomycotina</taxon>
        <taxon>Eurotiomycetes</taxon>
        <taxon>Eurotiomycetidae</taxon>
        <taxon>Eurotiales</taxon>
        <taxon>Aspergillaceae</taxon>
        <taxon>Aspergillus</taxon>
        <taxon>Aspergillus subgen. Polypaecilum</taxon>
    </lineage>
</organism>
<proteinExistence type="predicted"/>
<dbReference type="AlphaFoldDB" id="A0A3A2ZD53"/>
<sequence>MGIVSQQKWTSLKKLRQCAEFAVTHDWTPVHEKARKEILCIEEAIYKDLADATAIFQSTRGFPIWQLSSKSISSFFRIVSRAFPQHQANCVSAS</sequence>
<reference evidence="2" key="1">
    <citation type="submission" date="2017-02" db="EMBL/GenBank/DDBJ databases">
        <authorList>
            <person name="Tafer H."/>
            <person name="Lopandic K."/>
        </authorList>
    </citation>
    <scope>NUCLEOTIDE SEQUENCE [LARGE SCALE GENOMIC DNA]</scope>
    <source>
        <strain evidence="2">CBS 366.77</strain>
    </source>
</reference>
<comment type="caution">
    <text evidence="1">The sequence shown here is derived from an EMBL/GenBank/DDBJ whole genome shotgun (WGS) entry which is preliminary data.</text>
</comment>
<name>A0A3A2ZD53_9EURO</name>
<dbReference type="Proteomes" id="UP000266188">
    <property type="component" value="Unassembled WGS sequence"/>
</dbReference>
<evidence type="ECO:0000313" key="1">
    <source>
        <dbReference type="EMBL" id="RJE21068.1"/>
    </source>
</evidence>
<dbReference type="EMBL" id="MVGC01000254">
    <property type="protein sequence ID" value="RJE21068.1"/>
    <property type="molecule type" value="Genomic_DNA"/>
</dbReference>
<protein>
    <submittedName>
        <fullName evidence="1">Uncharacterized protein</fullName>
    </submittedName>
</protein>
<evidence type="ECO:0000313" key="2">
    <source>
        <dbReference type="Proteomes" id="UP000266188"/>
    </source>
</evidence>
<keyword evidence="2" id="KW-1185">Reference proteome</keyword>